<dbReference type="GO" id="GO:0002238">
    <property type="term" value="P:response to molecule of fungal origin"/>
    <property type="evidence" value="ECO:0007669"/>
    <property type="project" value="UniProtKB-ARBA"/>
</dbReference>
<comment type="similarity">
    <text evidence="1 6">Belongs to the iron/ascorbate-dependent oxidoreductase family.</text>
</comment>
<evidence type="ECO:0000313" key="8">
    <source>
        <dbReference type="Proteomes" id="UP000790787"/>
    </source>
</evidence>
<dbReference type="OrthoDB" id="288590at2759"/>
<keyword evidence="5 6" id="KW-0408">Iron</keyword>
<keyword evidence="8" id="KW-1185">Reference proteome</keyword>
<keyword evidence="2 6" id="KW-0479">Metal-binding</keyword>
<dbReference type="GO" id="GO:0009805">
    <property type="term" value="P:coumarin biosynthetic process"/>
    <property type="evidence" value="ECO:0007669"/>
    <property type="project" value="UniProtKB-ARBA"/>
</dbReference>
<dbReference type="InterPro" id="IPR027443">
    <property type="entry name" value="IPNS-like_sf"/>
</dbReference>
<feature type="domain" description="Fe2OG dioxygenase" evidence="7">
    <location>
        <begin position="217"/>
        <end position="316"/>
    </location>
</feature>
<dbReference type="Pfam" id="PF03171">
    <property type="entry name" value="2OG-FeII_Oxy"/>
    <property type="match status" value="1"/>
</dbReference>
<dbReference type="InterPro" id="IPR044861">
    <property type="entry name" value="IPNS-like_FE2OG_OXY"/>
</dbReference>
<dbReference type="PROSITE" id="PS51471">
    <property type="entry name" value="FE2OG_OXY"/>
    <property type="match status" value="1"/>
</dbReference>
<dbReference type="PaxDb" id="4097-A0A1S3YQ80"/>
<dbReference type="STRING" id="4097.A0A1S3YQ80"/>
<evidence type="ECO:0000259" key="7">
    <source>
        <dbReference type="PROSITE" id="PS51471"/>
    </source>
</evidence>
<dbReference type="PANTHER" id="PTHR10209:SF714">
    <property type="entry name" value="1-AMINOCYCLOPROPANE-1-CARBOXYLATE OXIDASE HOMOLOG 11-RELATED"/>
    <property type="match status" value="1"/>
</dbReference>
<evidence type="ECO:0000256" key="6">
    <source>
        <dbReference type="RuleBase" id="RU003682"/>
    </source>
</evidence>
<evidence type="ECO:0000256" key="2">
    <source>
        <dbReference type="ARBA" id="ARBA00022723"/>
    </source>
</evidence>
<keyword evidence="3" id="KW-0847">Vitamin C</keyword>
<reference evidence="8" key="1">
    <citation type="journal article" date="2014" name="Nat. Commun.">
        <title>The tobacco genome sequence and its comparison with those of tomato and potato.</title>
        <authorList>
            <person name="Sierro N."/>
            <person name="Battey J.N."/>
            <person name="Ouadi S."/>
            <person name="Bakaher N."/>
            <person name="Bovet L."/>
            <person name="Willig A."/>
            <person name="Goepfert S."/>
            <person name="Peitsch M.C."/>
            <person name="Ivanov N.V."/>
        </authorList>
    </citation>
    <scope>NUCLEOTIDE SEQUENCE [LARGE SCALE GENOMIC DNA]</scope>
</reference>
<dbReference type="Gene3D" id="2.60.120.330">
    <property type="entry name" value="B-lactam Antibiotic, Isopenicillin N Synthase, Chain"/>
    <property type="match status" value="1"/>
</dbReference>
<dbReference type="SUPFAM" id="SSF51197">
    <property type="entry name" value="Clavaminate synthase-like"/>
    <property type="match status" value="1"/>
</dbReference>
<keyword evidence="4 6" id="KW-0560">Oxidoreductase</keyword>
<dbReference type="OMA" id="HANGMCE"/>
<dbReference type="Proteomes" id="UP000790787">
    <property type="component" value="Chromosome 22"/>
</dbReference>
<protein>
    <submittedName>
        <fullName evidence="9">1-aminocyclopropane-1-carboxylate oxidase homolog</fullName>
    </submittedName>
</protein>
<sequence>MSTPSDYNYDWAKEVEEFEATKAGVKGLVDSGITKIPRFFIYPSSDNLTKTPSLCKNGQIQLKIPVIDLQRIESVSGGREEIVEEIKKAAQDWGFFQIVNHGVPVSILDAILDSTRNFHEQPKEAKMDLYSSDNRHKVRVFTINGSFSETHVASWRDALACTFLDGKLDPEAIPLICRKEITDYMEYMIKVRETISEILSEALGLSSDYLAQINCLKSEYLTCLYYPPCPEPELALGTINHSDSTFLTMVVQDSSGGLQVLYQNHWVDVPPIPGALVVNIGDLMQLITNDKFKSVEHRVLARPVGSRVSAVCFFFPSSECMLKSYGPIKELLSEKDPLLYKSVSNLEYMAYYQKNVRECNSALPHFKL</sequence>
<evidence type="ECO:0000256" key="3">
    <source>
        <dbReference type="ARBA" id="ARBA00022896"/>
    </source>
</evidence>
<dbReference type="KEGG" id="nta:107778592"/>
<dbReference type="FunFam" id="2.60.120.330:FF:000005">
    <property type="entry name" value="1-aminocyclopropane-1-carboxylate oxidase homolog 1"/>
    <property type="match status" value="1"/>
</dbReference>
<dbReference type="GO" id="GO:0031418">
    <property type="term" value="F:L-ascorbic acid binding"/>
    <property type="evidence" value="ECO:0007669"/>
    <property type="project" value="UniProtKB-KW"/>
</dbReference>
<dbReference type="InterPro" id="IPR005123">
    <property type="entry name" value="Oxoglu/Fe-dep_dioxygenase_dom"/>
</dbReference>
<evidence type="ECO:0000313" key="9">
    <source>
        <dbReference type="RefSeq" id="XP_016454366.1"/>
    </source>
</evidence>
<dbReference type="RefSeq" id="XP_016454366.1">
    <property type="nucleotide sequence ID" value="XM_016598880.1"/>
</dbReference>
<dbReference type="PANTHER" id="PTHR10209">
    <property type="entry name" value="OXIDOREDUCTASE, 2OG-FE II OXYGENASE FAMILY PROTEIN"/>
    <property type="match status" value="1"/>
</dbReference>
<dbReference type="RefSeq" id="XP_016454366.1">
    <property type="nucleotide sequence ID" value="XM_016598880.2"/>
</dbReference>
<organism evidence="8 9">
    <name type="scientific">Nicotiana tabacum</name>
    <name type="common">Common tobacco</name>
    <dbReference type="NCBI Taxonomy" id="4097"/>
    <lineage>
        <taxon>Eukaryota</taxon>
        <taxon>Viridiplantae</taxon>
        <taxon>Streptophyta</taxon>
        <taxon>Embryophyta</taxon>
        <taxon>Tracheophyta</taxon>
        <taxon>Spermatophyta</taxon>
        <taxon>Magnoliopsida</taxon>
        <taxon>eudicotyledons</taxon>
        <taxon>Gunneridae</taxon>
        <taxon>Pentapetalae</taxon>
        <taxon>asterids</taxon>
        <taxon>lamiids</taxon>
        <taxon>Solanales</taxon>
        <taxon>Solanaceae</taxon>
        <taxon>Nicotianoideae</taxon>
        <taxon>Nicotianeae</taxon>
        <taxon>Nicotiana</taxon>
    </lineage>
</organism>
<evidence type="ECO:0000256" key="4">
    <source>
        <dbReference type="ARBA" id="ARBA00023002"/>
    </source>
</evidence>
<dbReference type="InterPro" id="IPR026992">
    <property type="entry name" value="DIOX_N"/>
</dbReference>
<gene>
    <name evidence="9" type="primary">LOC107778592</name>
</gene>
<dbReference type="SMR" id="A0A1S3YQ80"/>
<dbReference type="GO" id="GO:0016706">
    <property type="term" value="F:2-oxoglutarate-dependent dioxygenase activity"/>
    <property type="evidence" value="ECO:0007669"/>
    <property type="project" value="UniProtKB-ARBA"/>
</dbReference>
<dbReference type="AlphaFoldDB" id="A0A1S3YQ80"/>
<name>A0A1S3YQ80_TOBAC</name>
<dbReference type="GeneID" id="107778592"/>
<reference evidence="9" key="2">
    <citation type="submission" date="2025-08" db="UniProtKB">
        <authorList>
            <consortium name="RefSeq"/>
        </authorList>
    </citation>
    <scope>IDENTIFICATION</scope>
    <source>
        <tissue evidence="9">Leaf</tissue>
    </source>
</reference>
<dbReference type="GO" id="GO:0046872">
    <property type="term" value="F:metal ion binding"/>
    <property type="evidence" value="ECO:0007669"/>
    <property type="project" value="UniProtKB-KW"/>
</dbReference>
<accession>A0A1S3YQ80</accession>
<dbReference type="Pfam" id="PF14226">
    <property type="entry name" value="DIOX_N"/>
    <property type="match status" value="1"/>
</dbReference>
<proteinExistence type="inferred from homology"/>
<evidence type="ECO:0000256" key="1">
    <source>
        <dbReference type="ARBA" id="ARBA00008056"/>
    </source>
</evidence>
<evidence type="ECO:0000256" key="5">
    <source>
        <dbReference type="ARBA" id="ARBA00023004"/>
    </source>
</evidence>